<organism evidence="1 2">
    <name type="scientific">Novosphingobium anseongense</name>
    <dbReference type="NCBI Taxonomy" id="3133436"/>
    <lineage>
        <taxon>Bacteria</taxon>
        <taxon>Pseudomonadati</taxon>
        <taxon>Pseudomonadota</taxon>
        <taxon>Alphaproteobacteria</taxon>
        <taxon>Sphingomonadales</taxon>
        <taxon>Sphingomonadaceae</taxon>
        <taxon>Novosphingobium</taxon>
    </lineage>
</organism>
<dbReference type="NCBIfam" id="TIGR02292">
    <property type="entry name" value="ygfB_yecA"/>
    <property type="match status" value="1"/>
</dbReference>
<proteinExistence type="predicted"/>
<dbReference type="EMBL" id="JBBHJZ010000004">
    <property type="protein sequence ID" value="MEJ5978783.1"/>
    <property type="molecule type" value="Genomic_DNA"/>
</dbReference>
<protein>
    <submittedName>
        <fullName evidence="1">UPF0149 family protein</fullName>
    </submittedName>
</protein>
<name>A0ABU8S0R0_9SPHN</name>
<evidence type="ECO:0000313" key="2">
    <source>
        <dbReference type="Proteomes" id="UP001361239"/>
    </source>
</evidence>
<keyword evidence="2" id="KW-1185">Reference proteome</keyword>
<gene>
    <name evidence="1" type="ORF">WG901_19170</name>
</gene>
<accession>A0ABU8S0R0</accession>
<dbReference type="RefSeq" id="WP_339588721.1">
    <property type="nucleotide sequence ID" value="NZ_JBBHJZ010000004.1"/>
</dbReference>
<evidence type="ECO:0000313" key="1">
    <source>
        <dbReference type="EMBL" id="MEJ5978783.1"/>
    </source>
</evidence>
<dbReference type="Proteomes" id="UP001361239">
    <property type="component" value="Unassembled WGS sequence"/>
</dbReference>
<dbReference type="InterPro" id="IPR036255">
    <property type="entry name" value="YgfB-like_sf"/>
</dbReference>
<dbReference type="InterPro" id="IPR011978">
    <property type="entry name" value="YgfB-like"/>
</dbReference>
<dbReference type="PANTHER" id="PTHR33747:SF1">
    <property type="entry name" value="ADENYLATE CYCLASE-ASSOCIATED CAP C-TERMINAL DOMAIN-CONTAINING PROTEIN"/>
    <property type="match status" value="1"/>
</dbReference>
<dbReference type="InterPro" id="IPR004027">
    <property type="entry name" value="SEC_C_motif"/>
</dbReference>
<sequence>MRISSPRLRRLDGALASLPAESEAMLLSDLDGYLAGVIVCPDRVPPEDWLPLVWSADGTAAPFVDDEEARWYADLVLDHHDRLRQALAAGRHAPFFEIDAQHDEVMWELWIEGFAAAVNLYPRSWAAIAASGDAEAAAAMAGMDTLVRIARDESDLDRAEIDRLTQEAPARIPEWTLRLDAWRREHRDAADGLAETPRPAKIGRNDPCTCGSGKKYKKCCGAG</sequence>
<dbReference type="SUPFAM" id="SSF103642">
    <property type="entry name" value="Sec-C motif"/>
    <property type="match status" value="1"/>
</dbReference>
<dbReference type="Pfam" id="PF02810">
    <property type="entry name" value="SEC-C"/>
    <property type="match status" value="1"/>
</dbReference>
<dbReference type="SUPFAM" id="SSF101327">
    <property type="entry name" value="YgfB-like"/>
    <property type="match status" value="1"/>
</dbReference>
<reference evidence="1 2" key="1">
    <citation type="submission" date="2024-03" db="EMBL/GenBank/DDBJ databases">
        <authorList>
            <person name="Jo J.-H."/>
        </authorList>
    </citation>
    <scope>NUCLEOTIDE SEQUENCE [LARGE SCALE GENOMIC DNA]</scope>
    <source>
        <strain evidence="1 2">PS1R-30</strain>
    </source>
</reference>
<dbReference type="Pfam" id="PF03695">
    <property type="entry name" value="UPF0149"/>
    <property type="match status" value="1"/>
</dbReference>
<dbReference type="Gene3D" id="3.10.450.50">
    <property type="match status" value="1"/>
</dbReference>
<dbReference type="PANTHER" id="PTHR33747">
    <property type="entry name" value="UPF0225 PROTEIN SCO1677"/>
    <property type="match status" value="1"/>
</dbReference>
<comment type="caution">
    <text evidence="1">The sequence shown here is derived from an EMBL/GenBank/DDBJ whole genome shotgun (WGS) entry which is preliminary data.</text>
</comment>